<evidence type="ECO:0000313" key="3">
    <source>
        <dbReference type="Proteomes" id="UP000075243"/>
    </source>
</evidence>
<dbReference type="Proteomes" id="UP000075243">
    <property type="component" value="Unassembled WGS sequence"/>
</dbReference>
<keyword evidence="1" id="KW-0812">Transmembrane</keyword>
<sequence>RPFLTSSVPNLSLDDLSIDGQALGGELNPYGGLGLQIELVAREPRKQVGLAHTGIADQNQLEEIIVLVVALVPCHRLFLTHASINSDLRFLFSRTAPLLFSSFTFTRFFLRTTPAIHASLLLLLLLLIINY</sequence>
<feature type="transmembrane region" description="Helical" evidence="1">
    <location>
        <begin position="108"/>
        <end position="129"/>
    </location>
</feature>
<evidence type="ECO:0000313" key="2">
    <source>
        <dbReference type="EMBL" id="KYP45053.1"/>
    </source>
</evidence>
<name>A0A151RR85_CAJCA</name>
<proteinExistence type="predicted"/>
<gene>
    <name evidence="2" type="ORF">KK1_033414</name>
</gene>
<accession>A0A151RR85</accession>
<reference evidence="2" key="1">
    <citation type="journal article" date="2012" name="Nat. Biotechnol.">
        <title>Draft genome sequence of pigeonpea (Cajanus cajan), an orphan legume crop of resource-poor farmers.</title>
        <authorList>
            <person name="Varshney R.K."/>
            <person name="Chen W."/>
            <person name="Li Y."/>
            <person name="Bharti A.K."/>
            <person name="Saxena R.K."/>
            <person name="Schlueter J.A."/>
            <person name="Donoghue M.T."/>
            <person name="Azam S."/>
            <person name="Fan G."/>
            <person name="Whaley A.M."/>
            <person name="Farmer A.D."/>
            <person name="Sheridan J."/>
            <person name="Iwata A."/>
            <person name="Tuteja R."/>
            <person name="Penmetsa R.V."/>
            <person name="Wu W."/>
            <person name="Upadhyaya H.D."/>
            <person name="Yang S.P."/>
            <person name="Shah T."/>
            <person name="Saxena K.B."/>
            <person name="Michael T."/>
            <person name="McCombie W.R."/>
            <person name="Yang B."/>
            <person name="Zhang G."/>
            <person name="Yang H."/>
            <person name="Wang J."/>
            <person name="Spillane C."/>
            <person name="Cook D.R."/>
            <person name="May G.D."/>
            <person name="Xu X."/>
            <person name="Jackson S.A."/>
        </authorList>
    </citation>
    <scope>NUCLEOTIDE SEQUENCE [LARGE SCALE GENOMIC DNA]</scope>
</reference>
<dbReference type="Gramene" id="C.cajan_29460.t">
    <property type="protein sequence ID" value="C.cajan_29460.t.cds1"/>
    <property type="gene ID" value="C.cajan_29460"/>
</dbReference>
<keyword evidence="1" id="KW-1133">Transmembrane helix</keyword>
<dbReference type="EMBL" id="KQ483603">
    <property type="protein sequence ID" value="KYP45053.1"/>
    <property type="molecule type" value="Genomic_DNA"/>
</dbReference>
<evidence type="ECO:0000256" key="1">
    <source>
        <dbReference type="SAM" id="Phobius"/>
    </source>
</evidence>
<organism evidence="2 3">
    <name type="scientific">Cajanus cajan</name>
    <name type="common">Pigeon pea</name>
    <name type="synonym">Cajanus indicus</name>
    <dbReference type="NCBI Taxonomy" id="3821"/>
    <lineage>
        <taxon>Eukaryota</taxon>
        <taxon>Viridiplantae</taxon>
        <taxon>Streptophyta</taxon>
        <taxon>Embryophyta</taxon>
        <taxon>Tracheophyta</taxon>
        <taxon>Spermatophyta</taxon>
        <taxon>Magnoliopsida</taxon>
        <taxon>eudicotyledons</taxon>
        <taxon>Gunneridae</taxon>
        <taxon>Pentapetalae</taxon>
        <taxon>rosids</taxon>
        <taxon>fabids</taxon>
        <taxon>Fabales</taxon>
        <taxon>Fabaceae</taxon>
        <taxon>Papilionoideae</taxon>
        <taxon>50 kb inversion clade</taxon>
        <taxon>NPAAA clade</taxon>
        <taxon>indigoferoid/millettioid clade</taxon>
        <taxon>Phaseoleae</taxon>
        <taxon>Cajanus</taxon>
    </lineage>
</organism>
<keyword evidence="3" id="KW-1185">Reference proteome</keyword>
<feature type="non-terminal residue" evidence="2">
    <location>
        <position position="1"/>
    </location>
</feature>
<dbReference type="AlphaFoldDB" id="A0A151RR85"/>
<protein>
    <submittedName>
        <fullName evidence="2">Uncharacterized protein</fullName>
    </submittedName>
</protein>
<keyword evidence="1" id="KW-0472">Membrane</keyword>
<dbReference type="OMA" id="EPREQIG"/>